<dbReference type="UniPathway" id="UPA00219"/>
<evidence type="ECO:0000256" key="4">
    <source>
        <dbReference type="ARBA" id="ARBA00022598"/>
    </source>
</evidence>
<dbReference type="NCBIfam" id="NF002378">
    <property type="entry name" value="PRK01372.1"/>
    <property type="match status" value="1"/>
</dbReference>
<evidence type="ECO:0000256" key="1">
    <source>
        <dbReference type="ARBA" id="ARBA00004496"/>
    </source>
</evidence>
<dbReference type="InterPro" id="IPR011095">
    <property type="entry name" value="Dala_Dala_lig_C"/>
</dbReference>
<gene>
    <name evidence="10" type="primary">ddl</name>
    <name evidence="15" type="ORF">A4V09_17340</name>
</gene>
<dbReference type="AlphaFoldDB" id="A0A1C7IGR4"/>
<evidence type="ECO:0000256" key="3">
    <source>
        <dbReference type="ARBA" id="ARBA00022490"/>
    </source>
</evidence>
<dbReference type="OrthoDB" id="9813261at2"/>
<comment type="function">
    <text evidence="10">Cell wall formation.</text>
</comment>
<keyword evidence="5 13" id="KW-0547">Nucleotide-binding</keyword>
<evidence type="ECO:0000256" key="2">
    <source>
        <dbReference type="ARBA" id="ARBA00010871"/>
    </source>
</evidence>
<feature type="binding site" evidence="12">
    <location>
        <position position="303"/>
    </location>
    <ligand>
        <name>Mg(2+)</name>
        <dbReference type="ChEBI" id="CHEBI:18420"/>
        <label>1</label>
    </ligand>
</feature>
<evidence type="ECO:0000256" key="10">
    <source>
        <dbReference type="HAMAP-Rule" id="MF_00047"/>
    </source>
</evidence>
<dbReference type="PROSITE" id="PS00844">
    <property type="entry name" value="DALA_DALA_LIGASE_2"/>
    <property type="match status" value="1"/>
</dbReference>
<keyword evidence="12" id="KW-0464">Manganese</keyword>
<feature type="binding site" evidence="12">
    <location>
        <position position="290"/>
    </location>
    <ligand>
        <name>Mg(2+)</name>
        <dbReference type="ChEBI" id="CHEBI:18420"/>
        <label>1</label>
    </ligand>
</feature>
<evidence type="ECO:0000259" key="14">
    <source>
        <dbReference type="PROSITE" id="PS50975"/>
    </source>
</evidence>
<dbReference type="GO" id="GO:0005524">
    <property type="term" value="F:ATP binding"/>
    <property type="evidence" value="ECO:0007669"/>
    <property type="project" value="UniProtKB-UniRule"/>
</dbReference>
<dbReference type="Pfam" id="PF07478">
    <property type="entry name" value="Dala_Dala_lig_C"/>
    <property type="match status" value="1"/>
</dbReference>
<comment type="catalytic activity">
    <reaction evidence="10">
        <text>2 D-alanine + ATP = D-alanyl-D-alanine + ADP + phosphate + H(+)</text>
        <dbReference type="Rhea" id="RHEA:11224"/>
        <dbReference type="ChEBI" id="CHEBI:15378"/>
        <dbReference type="ChEBI" id="CHEBI:30616"/>
        <dbReference type="ChEBI" id="CHEBI:43474"/>
        <dbReference type="ChEBI" id="CHEBI:57416"/>
        <dbReference type="ChEBI" id="CHEBI:57822"/>
        <dbReference type="ChEBI" id="CHEBI:456216"/>
        <dbReference type="EC" id="6.3.2.4"/>
    </reaction>
</comment>
<feature type="domain" description="ATP-grasp" evidence="14">
    <location>
        <begin position="140"/>
        <end position="336"/>
    </location>
</feature>
<evidence type="ECO:0000256" key="6">
    <source>
        <dbReference type="ARBA" id="ARBA00022840"/>
    </source>
</evidence>
<reference evidence="15" key="1">
    <citation type="submission" date="2017-04" db="EMBL/GenBank/DDBJ databases">
        <title>Complete Genome Sequences of Twelve Strains of a Stable Defined Moderately Diverse Mouse Microbiota 2 (sDMDMm2).</title>
        <authorList>
            <person name="Uchimura Y."/>
            <person name="Wyss M."/>
            <person name="Brugiroux S."/>
            <person name="Limenitakis J.P."/>
            <person name="Stecher B."/>
            <person name="McCoy K.D."/>
            <person name="Macpherson A.J."/>
        </authorList>
    </citation>
    <scope>NUCLEOTIDE SEQUENCE</scope>
    <source>
        <strain evidence="15">YL58</strain>
    </source>
</reference>
<dbReference type="PROSITE" id="PS00843">
    <property type="entry name" value="DALA_DALA_LIGASE_1"/>
    <property type="match status" value="1"/>
</dbReference>
<dbReference type="PROSITE" id="PS50975">
    <property type="entry name" value="ATP_GRASP"/>
    <property type="match status" value="1"/>
</dbReference>
<dbReference type="InterPro" id="IPR011127">
    <property type="entry name" value="Dala_Dala_lig_N"/>
</dbReference>
<evidence type="ECO:0000256" key="8">
    <source>
        <dbReference type="ARBA" id="ARBA00022984"/>
    </source>
</evidence>
<evidence type="ECO:0000256" key="11">
    <source>
        <dbReference type="PIRSR" id="PIRSR039102-1"/>
    </source>
</evidence>
<feature type="binding site" evidence="12">
    <location>
        <position position="303"/>
    </location>
    <ligand>
        <name>Mg(2+)</name>
        <dbReference type="ChEBI" id="CHEBI:18420"/>
        <label>2</label>
    </ligand>
</feature>
<organism evidence="15 16">
    <name type="scientific">Blautia pseudococcoides</name>
    <dbReference type="NCBI Taxonomy" id="1796616"/>
    <lineage>
        <taxon>Bacteria</taxon>
        <taxon>Bacillati</taxon>
        <taxon>Bacillota</taxon>
        <taxon>Clostridia</taxon>
        <taxon>Lachnospirales</taxon>
        <taxon>Lachnospiraceae</taxon>
        <taxon>Blautia</taxon>
    </lineage>
</organism>
<dbReference type="SUPFAM" id="SSF56059">
    <property type="entry name" value="Glutathione synthetase ATP-binding domain-like"/>
    <property type="match status" value="1"/>
</dbReference>
<keyword evidence="9 10" id="KW-0961">Cell wall biogenesis/degradation</keyword>
<dbReference type="KEGG" id="byl:A4V09_17340"/>
<comment type="cofactor">
    <cofactor evidence="12">
        <name>Mg(2+)</name>
        <dbReference type="ChEBI" id="CHEBI:18420"/>
    </cofactor>
    <cofactor evidence="12">
        <name>Mn(2+)</name>
        <dbReference type="ChEBI" id="CHEBI:29035"/>
    </cofactor>
    <text evidence="12">Binds 2 magnesium or manganese ions per subunit.</text>
</comment>
<dbReference type="GO" id="GO:0046872">
    <property type="term" value="F:metal ion binding"/>
    <property type="evidence" value="ECO:0007669"/>
    <property type="project" value="UniProtKB-KW"/>
</dbReference>
<dbReference type="NCBIfam" id="TIGR01205">
    <property type="entry name" value="D_ala_D_alaTIGR"/>
    <property type="match status" value="1"/>
</dbReference>
<evidence type="ECO:0000313" key="16">
    <source>
        <dbReference type="Proteomes" id="UP000092574"/>
    </source>
</evidence>
<proteinExistence type="inferred from homology"/>
<keyword evidence="12" id="KW-0479">Metal-binding</keyword>
<dbReference type="PANTHER" id="PTHR23132">
    <property type="entry name" value="D-ALANINE--D-ALANINE LIGASE"/>
    <property type="match status" value="1"/>
</dbReference>
<keyword evidence="7 10" id="KW-0133">Cell shape</keyword>
<dbReference type="Gene3D" id="3.40.50.20">
    <property type="match status" value="1"/>
</dbReference>
<dbReference type="EMBL" id="CP015405">
    <property type="protein sequence ID" value="ANU77352.1"/>
    <property type="molecule type" value="Genomic_DNA"/>
</dbReference>
<keyword evidence="8 10" id="KW-0573">Peptidoglycan synthesis</keyword>
<keyword evidence="3 10" id="KW-0963">Cytoplasm</keyword>
<dbReference type="InterPro" id="IPR005905">
    <property type="entry name" value="D_ala_D_ala"/>
</dbReference>
<evidence type="ECO:0000256" key="13">
    <source>
        <dbReference type="PROSITE-ProRule" id="PRU00409"/>
    </source>
</evidence>
<feature type="active site" evidence="11">
    <location>
        <position position="314"/>
    </location>
</feature>
<dbReference type="Pfam" id="PF01820">
    <property type="entry name" value="Dala_Dala_lig_N"/>
    <property type="match status" value="1"/>
</dbReference>
<dbReference type="Proteomes" id="UP000092574">
    <property type="component" value="Chromosome"/>
</dbReference>
<dbReference type="GO" id="GO:0005737">
    <property type="term" value="C:cytoplasm"/>
    <property type="evidence" value="ECO:0007669"/>
    <property type="project" value="UniProtKB-SubCell"/>
</dbReference>
<comment type="subcellular location">
    <subcellularLocation>
        <location evidence="1 10">Cytoplasm</location>
    </subcellularLocation>
</comment>
<sequence>MNIVVLAGGSSTEREVSIVSGQGICTALRKRNHKAVLVDAYFGKEEWGKEMFPLTYDIDAETAYMQAKSRELEETMKSRKEFFGPNVLDICKAADMVFLALHGSNGEDGKVQSVFDLMGIPYTGSGPLSSGMAMDKGITKMVFEAKGVPTPKGVTLQKGKCSSELADYDMDFPVIVKPCCGGSSVGVCIAKNQEEYEAALEESFSYENEAVVEQFIEGREFSVAVVDGKAYPVIEIAPLQGFYDYKNKYEAGSTIETCPAELPETLTREMQKYAELGYKALALQAYARLDFILDKEGNMYCLEANTLPGMTPTSLIPQEAKVLGMDYPELCEKLIEVSLKKYK</sequence>
<dbReference type="InterPro" id="IPR011761">
    <property type="entry name" value="ATP-grasp"/>
</dbReference>
<dbReference type="InterPro" id="IPR016185">
    <property type="entry name" value="PreATP-grasp_dom_sf"/>
</dbReference>
<evidence type="ECO:0000256" key="9">
    <source>
        <dbReference type="ARBA" id="ARBA00023316"/>
    </source>
</evidence>
<keyword evidence="12" id="KW-0460">Magnesium</keyword>
<dbReference type="GO" id="GO:0009252">
    <property type="term" value="P:peptidoglycan biosynthetic process"/>
    <property type="evidence" value="ECO:0007669"/>
    <property type="project" value="UniProtKB-UniRule"/>
</dbReference>
<dbReference type="Gene3D" id="3.30.470.20">
    <property type="entry name" value="ATP-grasp fold, B domain"/>
    <property type="match status" value="1"/>
</dbReference>
<dbReference type="GO" id="GO:0008360">
    <property type="term" value="P:regulation of cell shape"/>
    <property type="evidence" value="ECO:0007669"/>
    <property type="project" value="UniProtKB-KW"/>
</dbReference>
<dbReference type="RefSeq" id="WP_065543481.1">
    <property type="nucleotide sequence ID" value="NZ_CP015405.2"/>
</dbReference>
<dbReference type="NCBIfam" id="NF002528">
    <property type="entry name" value="PRK01966.1-4"/>
    <property type="match status" value="1"/>
</dbReference>
<evidence type="ECO:0000256" key="7">
    <source>
        <dbReference type="ARBA" id="ARBA00022960"/>
    </source>
</evidence>
<dbReference type="SUPFAM" id="SSF52440">
    <property type="entry name" value="PreATP-grasp domain"/>
    <property type="match status" value="1"/>
</dbReference>
<dbReference type="PANTHER" id="PTHR23132:SF23">
    <property type="entry name" value="D-ALANINE--D-ALANINE LIGASE B"/>
    <property type="match status" value="1"/>
</dbReference>
<evidence type="ECO:0000313" key="15">
    <source>
        <dbReference type="EMBL" id="ANU77352.1"/>
    </source>
</evidence>
<keyword evidence="6 13" id="KW-0067">ATP-binding</keyword>
<dbReference type="EC" id="6.3.2.4" evidence="10"/>
<evidence type="ECO:0000256" key="12">
    <source>
        <dbReference type="PIRSR" id="PIRSR039102-3"/>
    </source>
</evidence>
<dbReference type="GO" id="GO:0008716">
    <property type="term" value="F:D-alanine-D-alanine ligase activity"/>
    <property type="evidence" value="ECO:0007669"/>
    <property type="project" value="UniProtKB-UniRule"/>
</dbReference>
<feature type="active site" evidence="11">
    <location>
        <position position="183"/>
    </location>
</feature>
<dbReference type="PIRSF" id="PIRSF039102">
    <property type="entry name" value="Ddl/VanB"/>
    <property type="match status" value="1"/>
</dbReference>
<comment type="pathway">
    <text evidence="10">Cell wall biogenesis; peptidoglycan biosynthesis.</text>
</comment>
<comment type="similarity">
    <text evidence="2 10">Belongs to the D-alanine--D-alanine ligase family.</text>
</comment>
<keyword evidence="16" id="KW-1185">Reference proteome</keyword>
<accession>A0A1C7IGR4</accession>
<dbReference type="HAMAP" id="MF_00047">
    <property type="entry name" value="Dala_Dala_lig"/>
    <property type="match status" value="1"/>
</dbReference>
<dbReference type="STRING" id="1796616.A4V09_17340"/>
<dbReference type="InterPro" id="IPR013815">
    <property type="entry name" value="ATP_grasp_subdomain_1"/>
</dbReference>
<protein>
    <recommendedName>
        <fullName evidence="10">D-alanine--D-alanine ligase</fullName>
        <ecNumber evidence="10">6.3.2.4</ecNumber>
    </recommendedName>
    <alternativeName>
        <fullName evidence="10">D-Ala-D-Ala ligase</fullName>
    </alternativeName>
    <alternativeName>
        <fullName evidence="10">D-alanylalanine synthetase</fullName>
    </alternativeName>
</protein>
<keyword evidence="4 10" id="KW-0436">Ligase</keyword>
<dbReference type="SMART" id="SM01209">
    <property type="entry name" value="GARS_A"/>
    <property type="match status" value="1"/>
</dbReference>
<dbReference type="Gene3D" id="3.30.1490.20">
    <property type="entry name" value="ATP-grasp fold, A domain"/>
    <property type="match status" value="1"/>
</dbReference>
<dbReference type="GO" id="GO:0071555">
    <property type="term" value="P:cell wall organization"/>
    <property type="evidence" value="ECO:0007669"/>
    <property type="project" value="UniProtKB-KW"/>
</dbReference>
<feature type="active site" evidence="11">
    <location>
        <position position="13"/>
    </location>
</feature>
<dbReference type="InterPro" id="IPR000291">
    <property type="entry name" value="D-Ala_lig_Van_CS"/>
</dbReference>
<name>A0A1C7IGR4_9FIRM</name>
<feature type="binding site" evidence="12">
    <location>
        <position position="305"/>
    </location>
    <ligand>
        <name>Mg(2+)</name>
        <dbReference type="ChEBI" id="CHEBI:18420"/>
        <label>2</label>
    </ligand>
</feature>
<evidence type="ECO:0000256" key="5">
    <source>
        <dbReference type="ARBA" id="ARBA00022741"/>
    </source>
</evidence>